<organism evidence="4 5">
    <name type="scientific">Naegleria lovaniensis</name>
    <name type="common">Amoeba</name>
    <dbReference type="NCBI Taxonomy" id="51637"/>
    <lineage>
        <taxon>Eukaryota</taxon>
        <taxon>Discoba</taxon>
        <taxon>Heterolobosea</taxon>
        <taxon>Tetramitia</taxon>
        <taxon>Eutetramitia</taxon>
        <taxon>Vahlkampfiidae</taxon>
        <taxon>Naegleria</taxon>
    </lineage>
</organism>
<dbReference type="AlphaFoldDB" id="A0AA88H369"/>
<keyword evidence="2" id="KW-0472">Membrane</keyword>
<feature type="region of interest" description="Disordered" evidence="1">
    <location>
        <begin position="1"/>
        <end position="41"/>
    </location>
</feature>
<feature type="domain" description="Glycosyltransferase 61 catalytic" evidence="3">
    <location>
        <begin position="559"/>
        <end position="682"/>
    </location>
</feature>
<name>A0AA88H369_NAELO</name>
<feature type="compositionally biased region" description="Basic and acidic residues" evidence="1">
    <location>
        <begin position="19"/>
        <end position="39"/>
    </location>
</feature>
<reference evidence="4 5" key="1">
    <citation type="journal article" date="2018" name="BMC Genomics">
        <title>The genome of Naegleria lovaniensis, the basis for a comparative approach to unravel pathogenicity factors of the human pathogenic amoeba N. fowleri.</title>
        <authorList>
            <person name="Liechti N."/>
            <person name="Schurch N."/>
            <person name="Bruggmann R."/>
            <person name="Wittwer M."/>
        </authorList>
    </citation>
    <scope>NUCLEOTIDE SEQUENCE [LARGE SCALE GENOMIC DNA]</scope>
    <source>
        <strain evidence="4 5">ATCC 30569</strain>
    </source>
</reference>
<feature type="compositionally biased region" description="Polar residues" evidence="1">
    <location>
        <begin position="1"/>
        <end position="13"/>
    </location>
</feature>
<protein>
    <recommendedName>
        <fullName evidence="3">Glycosyltransferase 61 catalytic domain-containing protein</fullName>
    </recommendedName>
</protein>
<evidence type="ECO:0000259" key="3">
    <source>
        <dbReference type="Pfam" id="PF04577"/>
    </source>
</evidence>
<feature type="compositionally biased region" description="Acidic residues" evidence="1">
    <location>
        <begin position="138"/>
        <end position="148"/>
    </location>
</feature>
<accession>A0AA88H369</accession>
<evidence type="ECO:0000256" key="1">
    <source>
        <dbReference type="SAM" id="MobiDB-lite"/>
    </source>
</evidence>
<dbReference type="Proteomes" id="UP000816034">
    <property type="component" value="Unassembled WGS sequence"/>
</dbReference>
<dbReference type="GeneID" id="68105013"/>
<comment type="caution">
    <text evidence="4">The sequence shown here is derived from an EMBL/GenBank/DDBJ whole genome shotgun (WGS) entry which is preliminary data.</text>
</comment>
<evidence type="ECO:0000256" key="2">
    <source>
        <dbReference type="SAM" id="Phobius"/>
    </source>
</evidence>
<feature type="region of interest" description="Disordered" evidence="1">
    <location>
        <begin position="136"/>
        <end position="157"/>
    </location>
</feature>
<proteinExistence type="predicted"/>
<feature type="transmembrane region" description="Helical" evidence="2">
    <location>
        <begin position="251"/>
        <end position="271"/>
    </location>
</feature>
<keyword evidence="2" id="KW-1133">Transmembrane helix</keyword>
<dbReference type="Pfam" id="PF04577">
    <property type="entry name" value="Glyco_transf_61"/>
    <property type="match status" value="1"/>
</dbReference>
<keyword evidence="2" id="KW-0812">Transmembrane</keyword>
<gene>
    <name evidence="4" type="ORF">C9374_012559</name>
</gene>
<sequence length="780" mass="88721">MKRTTNSTNNFRAQDSAEDNDRMHASCHHGEHHDEEESNRLLPTHTKTTQKLHSPSTSSASSIFHHAFTTSTIPAGMTGRTLSTTTSATASTTSHISAHSSSNTTSSCLDVVTADETSRRQHHDNIVLSLEQAIVNNNDDDDGNDEEPLLSPTSSTSSISGVDLVLDACLQCCSGCCDHPSSLSTTTTSNSTTCSSFLLSYIFLIIPKQFVYLKYLFGNTSGASTSPMITGHQQRCQSMSSSSSSYFKDKPLAWCMVGSLLCLLVWSVYLLKVMREFHTEAPPGVASLKNAATRKPQKQPFTNYDQYYLQDDGMEYEKTSLQSHSGLFCTHHVKSAHFRSCLVYNLCYRNGTYLYFNSKDVTTHYPVEFDLQGLETKRLNGLFDLVSLEGRTKSEDAQRGKLIVHALSQSIQEYQQEHSISNIHWVTKRSVLLKRHRCSNAAHCLFETIYPTFALLKEFFDIHPLKNIKKFVNNYLIFAEQEDEECDCEKDMLTCGTEEGESKKKQKLCKKFVTQYGKIISKHSNKLIREFTKEHDLVCWKSVVMGGSSYGLFNDHGWHNVGGMVKEFRDFTYARFRTAMRTPKQILFQEKVLNVRINVKTGMRTYLRNILHADKLVELAKRDFKTFYHKKSNTVFKVDFQTFVFDNMTIEEKVQYMQDTDVFIAPFGSASYESVFLSSGAVLFTFPDGFPPNRIQNRITDHTLFHSYMHYQNIIYPIEASELEYEKGIDIGHYSWSWHKTRLLIARSLNMRLDYLFAVLPSYAMKGQSRSTVPPLSSGR</sequence>
<dbReference type="RefSeq" id="XP_044554201.1">
    <property type="nucleotide sequence ID" value="XM_044688339.1"/>
</dbReference>
<dbReference type="InterPro" id="IPR049625">
    <property type="entry name" value="Glyco_transf_61_cat"/>
</dbReference>
<evidence type="ECO:0000313" key="4">
    <source>
        <dbReference type="EMBL" id="KAG2392307.1"/>
    </source>
</evidence>
<keyword evidence="5" id="KW-1185">Reference proteome</keyword>
<dbReference type="EMBL" id="PYSW02000005">
    <property type="protein sequence ID" value="KAG2392307.1"/>
    <property type="molecule type" value="Genomic_DNA"/>
</dbReference>
<dbReference type="GO" id="GO:0016757">
    <property type="term" value="F:glycosyltransferase activity"/>
    <property type="evidence" value="ECO:0007669"/>
    <property type="project" value="InterPro"/>
</dbReference>
<evidence type="ECO:0000313" key="5">
    <source>
        <dbReference type="Proteomes" id="UP000816034"/>
    </source>
</evidence>